<organism evidence="8 9">
    <name type="scientific">Vreelandella sulfidaeris</name>
    <dbReference type="NCBI Taxonomy" id="115553"/>
    <lineage>
        <taxon>Bacteria</taxon>
        <taxon>Pseudomonadati</taxon>
        <taxon>Pseudomonadota</taxon>
        <taxon>Gammaproteobacteria</taxon>
        <taxon>Oceanospirillales</taxon>
        <taxon>Halomonadaceae</taxon>
        <taxon>Vreelandella</taxon>
    </lineage>
</organism>
<dbReference type="InterPro" id="IPR051449">
    <property type="entry name" value="ABC-2_transporter_component"/>
</dbReference>
<protein>
    <recommendedName>
        <fullName evidence="7">ABC-2 type transporter transmembrane domain-containing protein</fullName>
    </recommendedName>
</protein>
<evidence type="ECO:0000256" key="4">
    <source>
        <dbReference type="ARBA" id="ARBA00022989"/>
    </source>
</evidence>
<evidence type="ECO:0000256" key="1">
    <source>
        <dbReference type="ARBA" id="ARBA00004651"/>
    </source>
</evidence>
<evidence type="ECO:0000256" key="6">
    <source>
        <dbReference type="SAM" id="Phobius"/>
    </source>
</evidence>
<dbReference type="RefSeq" id="WP_113271184.1">
    <property type="nucleotide sequence ID" value="NZ_QNTU01000020.1"/>
</dbReference>
<evidence type="ECO:0000259" key="7">
    <source>
        <dbReference type="Pfam" id="PF12698"/>
    </source>
</evidence>
<evidence type="ECO:0000313" key="9">
    <source>
        <dbReference type="Proteomes" id="UP000252204"/>
    </source>
</evidence>
<proteinExistence type="predicted"/>
<name>A0A365TID3_9GAMM</name>
<gene>
    <name evidence="8" type="ORF">DQ400_18710</name>
</gene>
<dbReference type="InterPro" id="IPR013525">
    <property type="entry name" value="ABC2_TM"/>
</dbReference>
<keyword evidence="5 6" id="KW-0472">Membrane</keyword>
<feature type="domain" description="ABC-2 type transporter transmembrane" evidence="7">
    <location>
        <begin position="19"/>
        <end position="279"/>
    </location>
</feature>
<dbReference type="Pfam" id="PF12698">
    <property type="entry name" value="ABC2_membrane_3"/>
    <property type="match status" value="1"/>
</dbReference>
<keyword evidence="2" id="KW-1003">Cell membrane</keyword>
<evidence type="ECO:0000256" key="3">
    <source>
        <dbReference type="ARBA" id="ARBA00022692"/>
    </source>
</evidence>
<evidence type="ECO:0000256" key="5">
    <source>
        <dbReference type="ARBA" id="ARBA00023136"/>
    </source>
</evidence>
<accession>A0A365TID3</accession>
<dbReference type="PANTHER" id="PTHR30294">
    <property type="entry name" value="MEMBRANE COMPONENT OF ABC TRANSPORTER YHHJ-RELATED"/>
    <property type="match status" value="1"/>
</dbReference>
<dbReference type="GO" id="GO:0140359">
    <property type="term" value="F:ABC-type transporter activity"/>
    <property type="evidence" value="ECO:0007669"/>
    <property type="project" value="InterPro"/>
</dbReference>
<dbReference type="GO" id="GO:0005886">
    <property type="term" value="C:plasma membrane"/>
    <property type="evidence" value="ECO:0007669"/>
    <property type="project" value="UniProtKB-SubCell"/>
</dbReference>
<dbReference type="OrthoDB" id="266913at2"/>
<feature type="transmembrane region" description="Helical" evidence="6">
    <location>
        <begin position="252"/>
        <end position="279"/>
    </location>
</feature>
<keyword evidence="4 6" id="KW-1133">Transmembrane helix</keyword>
<keyword evidence="9" id="KW-1185">Reference proteome</keyword>
<feature type="transmembrane region" description="Helical" evidence="6">
    <location>
        <begin position="207"/>
        <end position="231"/>
    </location>
</feature>
<comment type="subcellular location">
    <subcellularLocation>
        <location evidence="1">Cell membrane</location>
        <topology evidence="1">Multi-pass membrane protein</topology>
    </subcellularLocation>
</comment>
<evidence type="ECO:0000313" key="8">
    <source>
        <dbReference type="EMBL" id="RBI65281.1"/>
    </source>
</evidence>
<sequence length="340" mass="37291">MKAIFRVMALGLWRDRGALLLAFALPSLVFAIFASIFSGATDGDLHLRVGLVVETEDPVLQDFAQYLTQTEDMEITALPDSSRAQLLEQVRQGNFDTAVIIHGQLETNTSPLFTIISEPTRELAALSLQGWLRQSLALEQPQVLVQRLAQSTEALVDGFSPEQQARLDAALGATAREPGNAAAEDSLIELQPVYGQTSASISGLSGITYYAGATTILFLLFSAVNAGMVSLEERQNGISERLLMSKAAHSRLLLGRFLFLLSLGFLQASVIFLVARFGFGLEIESALAKSLSWYLPAPPLVLGWHFSSCRCVEQRNKRQRFLRFLCSLFPVSAAQWCHVL</sequence>
<comment type="caution">
    <text evidence="8">The sequence shown here is derived from an EMBL/GenBank/DDBJ whole genome shotgun (WGS) entry which is preliminary data.</text>
</comment>
<reference evidence="9" key="1">
    <citation type="submission" date="2018-06" db="EMBL/GenBank/DDBJ databases">
        <title>Whole genome sequencing of four bacterial strains from South Shetland trench revealing bio-synthetic gene clusters.</title>
        <authorList>
            <person name="Abdel-Mageed W.M."/>
            <person name="Lehri B."/>
            <person name="Jarmusch S."/>
            <person name="Miranda K."/>
            <person name="Goodfellow M."/>
            <person name="Jaspars M."/>
            <person name="Karlyshev A.V."/>
        </authorList>
    </citation>
    <scope>NUCLEOTIDE SEQUENCE [LARGE SCALE GENOMIC DNA]</scope>
    <source>
        <strain evidence="9">SST4</strain>
    </source>
</reference>
<dbReference type="PANTHER" id="PTHR30294:SF38">
    <property type="entry name" value="TRANSPORT PERMEASE PROTEIN"/>
    <property type="match status" value="1"/>
</dbReference>
<dbReference type="EMBL" id="QNTU01000020">
    <property type="protein sequence ID" value="RBI65281.1"/>
    <property type="molecule type" value="Genomic_DNA"/>
</dbReference>
<evidence type="ECO:0000256" key="2">
    <source>
        <dbReference type="ARBA" id="ARBA00022475"/>
    </source>
</evidence>
<dbReference type="AlphaFoldDB" id="A0A365TID3"/>
<keyword evidence="3 6" id="KW-0812">Transmembrane</keyword>
<dbReference type="Proteomes" id="UP000252204">
    <property type="component" value="Unassembled WGS sequence"/>
</dbReference>